<dbReference type="Proteomes" id="UP000462152">
    <property type="component" value="Unassembled WGS sequence"/>
</dbReference>
<dbReference type="AlphaFoldDB" id="A0A7K1LJ59"/>
<feature type="region of interest" description="Disordered" evidence="1">
    <location>
        <begin position="31"/>
        <end position="78"/>
    </location>
</feature>
<name>A0A7K1LJ59_9MICC</name>
<comment type="caution">
    <text evidence="2">The sequence shown here is derived from an EMBL/GenBank/DDBJ whole genome shotgun (WGS) entry which is preliminary data.</text>
</comment>
<keyword evidence="3" id="KW-1185">Reference proteome</keyword>
<protein>
    <submittedName>
        <fullName evidence="2">Uncharacterized protein</fullName>
    </submittedName>
</protein>
<reference evidence="2 3" key="1">
    <citation type="submission" date="2019-12" db="EMBL/GenBank/DDBJ databases">
        <authorList>
            <person name="Li J."/>
            <person name="Shi Y."/>
            <person name="Xu G."/>
            <person name="Xiao D."/>
            <person name="Ran X."/>
        </authorList>
    </citation>
    <scope>NUCLEOTIDE SEQUENCE [LARGE SCALE GENOMIC DNA]</scope>
    <source>
        <strain evidence="2 3">JCM 15915</strain>
    </source>
</reference>
<accession>A0A7K1LJ59</accession>
<dbReference type="OrthoDB" id="4808369at2"/>
<evidence type="ECO:0000313" key="3">
    <source>
        <dbReference type="Proteomes" id="UP000462152"/>
    </source>
</evidence>
<organism evidence="2 3">
    <name type="scientific">Rothia koreensis</name>
    <dbReference type="NCBI Taxonomy" id="592378"/>
    <lineage>
        <taxon>Bacteria</taxon>
        <taxon>Bacillati</taxon>
        <taxon>Actinomycetota</taxon>
        <taxon>Actinomycetes</taxon>
        <taxon>Micrococcales</taxon>
        <taxon>Micrococcaceae</taxon>
        <taxon>Rothia</taxon>
    </lineage>
</organism>
<dbReference type="EMBL" id="WOGT01000004">
    <property type="protein sequence ID" value="MUN55224.1"/>
    <property type="molecule type" value="Genomic_DNA"/>
</dbReference>
<dbReference type="RefSeq" id="WP_129316014.1">
    <property type="nucleotide sequence ID" value="NZ_JBFCQO010000002.1"/>
</dbReference>
<evidence type="ECO:0000313" key="2">
    <source>
        <dbReference type="EMBL" id="MUN55224.1"/>
    </source>
</evidence>
<proteinExistence type="predicted"/>
<gene>
    <name evidence="2" type="ORF">GMA10_08375</name>
</gene>
<feature type="compositionally biased region" description="Basic and acidic residues" evidence="1">
    <location>
        <begin position="39"/>
        <end position="60"/>
    </location>
</feature>
<sequence length="78" mass="8993">MTDASRDDEFTFMFRLKNRAVRTLLIFVGPAQGSSQSDPRQRLKREYERRKALHEQRENDGQDGAPSNETRGGNHEGE</sequence>
<evidence type="ECO:0000256" key="1">
    <source>
        <dbReference type="SAM" id="MobiDB-lite"/>
    </source>
</evidence>